<evidence type="ECO:0000256" key="1">
    <source>
        <dbReference type="ARBA" id="ARBA00009437"/>
    </source>
</evidence>
<dbReference type="AlphaFoldDB" id="A0A8J3Z8M4"/>
<dbReference type="InterPro" id="IPR005119">
    <property type="entry name" value="LysR_subst-bd"/>
</dbReference>
<dbReference type="CDD" id="cd00090">
    <property type="entry name" value="HTH_ARSR"/>
    <property type="match status" value="1"/>
</dbReference>
<keyword evidence="4" id="KW-0804">Transcription</keyword>
<keyword evidence="2" id="KW-0805">Transcription regulation</keyword>
<sequence>MIELGRLRALCAVASHGTVTAAAAALHCTPSAVSQHLGKLERETGTVLVEKDGRGLRLTSAGRVLVEHATRALTAVEEAEAALAAHHGVVAGNLTIASFPTACRGLVPGVLTRLAVDHPTLSTGLIEADRDTMIEALRRGTVDVAVLDEWPELPVTFPPELEHEVLGHDVADLVVPAGHPLAAGTGPVALADIQHERWIGSTPGTVCHEWLVRVLPRARPNLLVAEFETQLTLVAAGLGVALVPRLARTALPPGTVAREVAPQASRRVLVATRRASARRPAVAAAIAALHKTWAARP</sequence>
<name>A0A8J3Z8M4_9ACTN</name>
<keyword evidence="7" id="KW-1185">Reference proteome</keyword>
<dbReference type="Pfam" id="PF03466">
    <property type="entry name" value="LysR_substrate"/>
    <property type="match status" value="1"/>
</dbReference>
<dbReference type="Proteomes" id="UP000612585">
    <property type="component" value="Unassembled WGS sequence"/>
</dbReference>
<reference evidence="6" key="1">
    <citation type="submission" date="2021-01" db="EMBL/GenBank/DDBJ databases">
        <title>Whole genome shotgun sequence of Virgisporangium aurantiacum NBRC 16421.</title>
        <authorList>
            <person name="Komaki H."/>
            <person name="Tamura T."/>
        </authorList>
    </citation>
    <scope>NUCLEOTIDE SEQUENCE</scope>
    <source>
        <strain evidence="6">NBRC 16421</strain>
    </source>
</reference>
<dbReference type="SUPFAM" id="SSF46785">
    <property type="entry name" value="Winged helix' DNA-binding domain"/>
    <property type="match status" value="1"/>
</dbReference>
<dbReference type="InterPro" id="IPR036388">
    <property type="entry name" value="WH-like_DNA-bd_sf"/>
</dbReference>
<feature type="domain" description="HTH lysR-type" evidence="5">
    <location>
        <begin position="2"/>
        <end position="59"/>
    </location>
</feature>
<dbReference type="PROSITE" id="PS50931">
    <property type="entry name" value="HTH_LYSR"/>
    <property type="match status" value="1"/>
</dbReference>
<dbReference type="PANTHER" id="PTHR30346:SF29">
    <property type="entry name" value="LYSR SUBSTRATE-BINDING"/>
    <property type="match status" value="1"/>
</dbReference>
<evidence type="ECO:0000256" key="4">
    <source>
        <dbReference type="ARBA" id="ARBA00023163"/>
    </source>
</evidence>
<dbReference type="SUPFAM" id="SSF53850">
    <property type="entry name" value="Periplasmic binding protein-like II"/>
    <property type="match status" value="1"/>
</dbReference>
<evidence type="ECO:0000259" key="5">
    <source>
        <dbReference type="PROSITE" id="PS50931"/>
    </source>
</evidence>
<dbReference type="InterPro" id="IPR000847">
    <property type="entry name" value="LysR_HTH_N"/>
</dbReference>
<dbReference type="GO" id="GO:0003677">
    <property type="term" value="F:DNA binding"/>
    <property type="evidence" value="ECO:0007669"/>
    <property type="project" value="UniProtKB-KW"/>
</dbReference>
<comment type="similarity">
    <text evidence="1">Belongs to the LysR transcriptional regulatory family.</text>
</comment>
<dbReference type="RefSeq" id="WP_203999019.1">
    <property type="nucleotide sequence ID" value="NZ_BOPG01000034.1"/>
</dbReference>
<dbReference type="EMBL" id="BOPG01000034">
    <property type="protein sequence ID" value="GIJ58383.1"/>
    <property type="molecule type" value="Genomic_DNA"/>
</dbReference>
<dbReference type="Gene3D" id="1.10.10.10">
    <property type="entry name" value="Winged helix-like DNA-binding domain superfamily/Winged helix DNA-binding domain"/>
    <property type="match status" value="1"/>
</dbReference>
<keyword evidence="3" id="KW-0238">DNA-binding</keyword>
<dbReference type="CDD" id="cd08423">
    <property type="entry name" value="PBP2_LTTR_like_6"/>
    <property type="match status" value="1"/>
</dbReference>
<evidence type="ECO:0000313" key="7">
    <source>
        <dbReference type="Proteomes" id="UP000612585"/>
    </source>
</evidence>
<evidence type="ECO:0000313" key="6">
    <source>
        <dbReference type="EMBL" id="GIJ58383.1"/>
    </source>
</evidence>
<accession>A0A8J3Z8M4</accession>
<dbReference type="PANTHER" id="PTHR30346">
    <property type="entry name" value="TRANSCRIPTIONAL DUAL REGULATOR HCAR-RELATED"/>
    <property type="match status" value="1"/>
</dbReference>
<evidence type="ECO:0000256" key="3">
    <source>
        <dbReference type="ARBA" id="ARBA00023125"/>
    </source>
</evidence>
<organism evidence="6 7">
    <name type="scientific">Virgisporangium aurantiacum</name>
    <dbReference type="NCBI Taxonomy" id="175570"/>
    <lineage>
        <taxon>Bacteria</taxon>
        <taxon>Bacillati</taxon>
        <taxon>Actinomycetota</taxon>
        <taxon>Actinomycetes</taxon>
        <taxon>Micromonosporales</taxon>
        <taxon>Micromonosporaceae</taxon>
        <taxon>Virgisporangium</taxon>
    </lineage>
</organism>
<dbReference type="InterPro" id="IPR036390">
    <property type="entry name" value="WH_DNA-bd_sf"/>
</dbReference>
<dbReference type="GO" id="GO:0032993">
    <property type="term" value="C:protein-DNA complex"/>
    <property type="evidence" value="ECO:0007669"/>
    <property type="project" value="TreeGrafter"/>
</dbReference>
<dbReference type="FunFam" id="1.10.10.10:FF:000001">
    <property type="entry name" value="LysR family transcriptional regulator"/>
    <property type="match status" value="1"/>
</dbReference>
<dbReference type="Gene3D" id="3.40.190.10">
    <property type="entry name" value="Periplasmic binding protein-like II"/>
    <property type="match status" value="2"/>
</dbReference>
<protein>
    <submittedName>
        <fullName evidence="6">LysR family transcriptional regulator</fullName>
    </submittedName>
</protein>
<dbReference type="Pfam" id="PF00126">
    <property type="entry name" value="HTH_1"/>
    <property type="match status" value="1"/>
</dbReference>
<proteinExistence type="inferred from homology"/>
<gene>
    <name evidence="6" type="ORF">Vau01_058990</name>
</gene>
<evidence type="ECO:0000256" key="2">
    <source>
        <dbReference type="ARBA" id="ARBA00023015"/>
    </source>
</evidence>
<comment type="caution">
    <text evidence="6">The sequence shown here is derived from an EMBL/GenBank/DDBJ whole genome shotgun (WGS) entry which is preliminary data.</text>
</comment>
<dbReference type="GO" id="GO:0003700">
    <property type="term" value="F:DNA-binding transcription factor activity"/>
    <property type="evidence" value="ECO:0007669"/>
    <property type="project" value="InterPro"/>
</dbReference>
<dbReference type="InterPro" id="IPR011991">
    <property type="entry name" value="ArsR-like_HTH"/>
</dbReference>